<dbReference type="GeneID" id="115741922"/>
<proteinExistence type="predicted"/>
<protein>
    <submittedName>
        <fullName evidence="4">MATH domain and coiled-coil domain-containing protein At3g58360-like</fullName>
    </submittedName>
</protein>
<dbReference type="InterPro" id="IPR008974">
    <property type="entry name" value="TRAF-like"/>
</dbReference>
<dbReference type="AlphaFoldDB" id="A0A8B8PAG6"/>
<accession>A0A8B8PAG6</accession>
<dbReference type="PANTHER" id="PTHR46236:SF35">
    <property type="entry name" value="MATH DOMAIN-CONTAINING PROTEIN"/>
    <property type="match status" value="1"/>
</dbReference>
<gene>
    <name evidence="4" type="primary">LOC115741922</name>
</gene>
<dbReference type="Gene3D" id="2.60.210.10">
    <property type="entry name" value="Apoptosis, Tumor Necrosis Factor Receptor Associated Protein 2, Chain A"/>
    <property type="match status" value="1"/>
</dbReference>
<dbReference type="InterPro" id="IPR050804">
    <property type="entry name" value="MCC"/>
</dbReference>
<dbReference type="CDD" id="cd00121">
    <property type="entry name" value="MATH"/>
    <property type="match status" value="1"/>
</dbReference>
<sequence length="137" mass="16141">MEKQQAMVDQNPTSWKYTWKITNFTSLIQKTSSSEAFTFDDNAWRILICPKGKDVEYLSMYWEATDSTRLPSGWRRSACFRLILVDQNNYGHSKIKGTLIAILIMCGFFSLLRESDFEIWWNEKPSFIFATLFLFHV</sequence>
<feature type="domain" description="MATH" evidence="2">
    <location>
        <begin position="14"/>
        <end position="137"/>
    </location>
</feature>
<keyword evidence="3" id="KW-1185">Reference proteome</keyword>
<reference evidence="4" key="1">
    <citation type="submission" date="2025-08" db="UniProtKB">
        <authorList>
            <consortium name="RefSeq"/>
        </authorList>
    </citation>
    <scope>IDENTIFICATION</scope>
    <source>
        <tissue evidence="4">Leaf</tissue>
    </source>
</reference>
<dbReference type="Pfam" id="PF22486">
    <property type="entry name" value="MATH_2"/>
    <property type="match status" value="1"/>
</dbReference>
<evidence type="ECO:0000256" key="1">
    <source>
        <dbReference type="ARBA" id="ARBA00023054"/>
    </source>
</evidence>
<evidence type="ECO:0000313" key="3">
    <source>
        <dbReference type="Proteomes" id="UP000827889"/>
    </source>
</evidence>
<dbReference type="PANTHER" id="PTHR46236">
    <property type="entry name" value="TRAF-LIKE SUPERFAMILY PROTEIN"/>
    <property type="match status" value="1"/>
</dbReference>
<dbReference type="InterPro" id="IPR002083">
    <property type="entry name" value="MATH/TRAF_dom"/>
</dbReference>
<keyword evidence="1" id="KW-0175">Coiled coil</keyword>
<evidence type="ECO:0000259" key="2">
    <source>
        <dbReference type="PROSITE" id="PS50144"/>
    </source>
</evidence>
<dbReference type="KEGG" id="rarg:115741922"/>
<dbReference type="SUPFAM" id="SSF49599">
    <property type="entry name" value="TRAF domain-like"/>
    <property type="match status" value="1"/>
</dbReference>
<organism evidence="3 4">
    <name type="scientific">Rhodamnia argentea</name>
    <dbReference type="NCBI Taxonomy" id="178133"/>
    <lineage>
        <taxon>Eukaryota</taxon>
        <taxon>Viridiplantae</taxon>
        <taxon>Streptophyta</taxon>
        <taxon>Embryophyta</taxon>
        <taxon>Tracheophyta</taxon>
        <taxon>Spermatophyta</taxon>
        <taxon>Magnoliopsida</taxon>
        <taxon>eudicotyledons</taxon>
        <taxon>Gunneridae</taxon>
        <taxon>Pentapetalae</taxon>
        <taxon>rosids</taxon>
        <taxon>malvids</taxon>
        <taxon>Myrtales</taxon>
        <taxon>Myrtaceae</taxon>
        <taxon>Myrtoideae</taxon>
        <taxon>Myrteae</taxon>
        <taxon>Australasian group</taxon>
        <taxon>Rhodamnia</taxon>
    </lineage>
</organism>
<dbReference type="RefSeq" id="XP_030531820.2">
    <property type="nucleotide sequence ID" value="XM_030675960.2"/>
</dbReference>
<evidence type="ECO:0000313" key="4">
    <source>
        <dbReference type="RefSeq" id="XP_030531820.2"/>
    </source>
</evidence>
<name>A0A8B8PAG6_9MYRT</name>
<dbReference type="Proteomes" id="UP000827889">
    <property type="component" value="Chromosome 7"/>
</dbReference>
<dbReference type="PROSITE" id="PS50144">
    <property type="entry name" value="MATH"/>
    <property type="match status" value="1"/>
</dbReference>